<dbReference type="InterPro" id="IPR000073">
    <property type="entry name" value="AB_hydrolase_1"/>
</dbReference>
<dbReference type="PANTHER" id="PTHR45763">
    <property type="entry name" value="HYDROLASE, ALPHA/BETA FOLD FAMILY PROTEIN, EXPRESSED-RELATED"/>
    <property type="match status" value="1"/>
</dbReference>
<dbReference type="Pfam" id="PF00561">
    <property type="entry name" value="Abhydrolase_1"/>
    <property type="match status" value="1"/>
</dbReference>
<name>A0AA41UYR4_PAPNU</name>
<dbReference type="InterPro" id="IPR029058">
    <property type="entry name" value="AB_hydrolase_fold"/>
</dbReference>
<dbReference type="Gene3D" id="3.40.50.1820">
    <property type="entry name" value="alpha/beta hydrolase"/>
    <property type="match status" value="1"/>
</dbReference>
<comment type="caution">
    <text evidence="2">The sequence shown here is derived from an EMBL/GenBank/DDBJ whole genome shotgun (WGS) entry which is preliminary data.</text>
</comment>
<gene>
    <name evidence="2" type="ORF">MKW94_024352</name>
</gene>
<dbReference type="PANTHER" id="PTHR45763:SF51">
    <property type="entry name" value="ALPHA_BETA-HYDROLASES SUPERFAMILY PROTEIN"/>
    <property type="match status" value="1"/>
</dbReference>
<keyword evidence="3" id="KW-1185">Reference proteome</keyword>
<organism evidence="2 3">
    <name type="scientific">Papaver nudicaule</name>
    <name type="common">Iceland poppy</name>
    <dbReference type="NCBI Taxonomy" id="74823"/>
    <lineage>
        <taxon>Eukaryota</taxon>
        <taxon>Viridiplantae</taxon>
        <taxon>Streptophyta</taxon>
        <taxon>Embryophyta</taxon>
        <taxon>Tracheophyta</taxon>
        <taxon>Spermatophyta</taxon>
        <taxon>Magnoliopsida</taxon>
        <taxon>Ranunculales</taxon>
        <taxon>Papaveraceae</taxon>
        <taxon>Papaveroideae</taxon>
        <taxon>Papaver</taxon>
    </lineage>
</organism>
<reference evidence="2" key="1">
    <citation type="submission" date="2022-03" db="EMBL/GenBank/DDBJ databases">
        <title>A functionally conserved STORR gene fusion in Papaver species that diverged 16.8 million years ago.</title>
        <authorList>
            <person name="Catania T."/>
        </authorList>
    </citation>
    <scope>NUCLEOTIDE SEQUENCE</scope>
    <source>
        <strain evidence="2">S-191538</strain>
    </source>
</reference>
<evidence type="ECO:0000313" key="2">
    <source>
        <dbReference type="EMBL" id="MCL7027875.1"/>
    </source>
</evidence>
<feature type="non-terminal residue" evidence="2">
    <location>
        <position position="71"/>
    </location>
</feature>
<dbReference type="Proteomes" id="UP001177140">
    <property type="component" value="Unassembled WGS sequence"/>
</dbReference>
<sequence length="71" mass="7931">ELAEERGIYMVSFDRAGYGESDPNPKRTEKSTALDIEQLADQLGLSSKFYVIGFSMGGQATWGCLKYIPHR</sequence>
<dbReference type="EMBL" id="JAJJMA010073177">
    <property type="protein sequence ID" value="MCL7027875.1"/>
    <property type="molecule type" value="Genomic_DNA"/>
</dbReference>
<protein>
    <recommendedName>
        <fullName evidence="1">AB hydrolase-1 domain-containing protein</fullName>
    </recommendedName>
</protein>
<proteinExistence type="predicted"/>
<feature type="domain" description="AB hydrolase-1" evidence="1">
    <location>
        <begin position="11"/>
        <end position="59"/>
    </location>
</feature>
<dbReference type="AlphaFoldDB" id="A0AA41UYR4"/>
<feature type="non-terminal residue" evidence="2">
    <location>
        <position position="1"/>
    </location>
</feature>
<accession>A0AA41UYR4</accession>
<evidence type="ECO:0000259" key="1">
    <source>
        <dbReference type="Pfam" id="PF00561"/>
    </source>
</evidence>
<dbReference type="SUPFAM" id="SSF53474">
    <property type="entry name" value="alpha/beta-Hydrolases"/>
    <property type="match status" value="1"/>
</dbReference>
<evidence type="ECO:0000313" key="3">
    <source>
        <dbReference type="Proteomes" id="UP001177140"/>
    </source>
</evidence>